<dbReference type="GO" id="GO:0015174">
    <property type="term" value="F:basic amino acid transmembrane transporter activity"/>
    <property type="evidence" value="ECO:0007669"/>
    <property type="project" value="UniProtKB-ARBA"/>
</dbReference>
<dbReference type="PANTHER" id="PTHR16201:SF44">
    <property type="entry name" value="SEVEN TRANSMEMBRANE PROTEIN 1"/>
    <property type="match status" value="1"/>
</dbReference>
<evidence type="ECO:0000313" key="9">
    <source>
        <dbReference type="Proteomes" id="UP001150266"/>
    </source>
</evidence>
<proteinExistence type="inferred from homology"/>
<reference evidence="8" key="1">
    <citation type="submission" date="2022-08" db="EMBL/GenBank/DDBJ databases">
        <title>A Global Phylogenomic Analysis of the Shiitake Genus Lentinula.</title>
        <authorList>
            <consortium name="DOE Joint Genome Institute"/>
            <person name="Sierra-Patev S."/>
            <person name="Min B."/>
            <person name="Naranjo-Ortiz M."/>
            <person name="Looney B."/>
            <person name="Konkel Z."/>
            <person name="Slot J.C."/>
            <person name="Sakamoto Y."/>
            <person name="Steenwyk J.L."/>
            <person name="Rokas A."/>
            <person name="Carro J."/>
            <person name="Camarero S."/>
            <person name="Ferreira P."/>
            <person name="Molpeceres G."/>
            <person name="Ruiz-Duenas F.J."/>
            <person name="Serrano A."/>
            <person name="Henrissat B."/>
            <person name="Drula E."/>
            <person name="Hughes K.W."/>
            <person name="Mata J.L."/>
            <person name="Ishikawa N.K."/>
            <person name="Vargas-Isla R."/>
            <person name="Ushijima S."/>
            <person name="Smith C.A."/>
            <person name="Ahrendt S."/>
            <person name="Andreopoulos W."/>
            <person name="He G."/>
            <person name="Labutti K."/>
            <person name="Lipzen A."/>
            <person name="Ng V."/>
            <person name="Riley R."/>
            <person name="Sandor L."/>
            <person name="Barry K."/>
            <person name="Martinez A.T."/>
            <person name="Xiao Y."/>
            <person name="Gibbons J.G."/>
            <person name="Terashima K."/>
            <person name="Grigoriev I.V."/>
            <person name="Hibbett D.S."/>
        </authorList>
    </citation>
    <scope>NUCLEOTIDE SEQUENCE</scope>
    <source>
        <strain evidence="8">JLM2183</strain>
    </source>
</reference>
<dbReference type="InterPro" id="IPR006603">
    <property type="entry name" value="PQ-loop_rpt"/>
</dbReference>
<evidence type="ECO:0000256" key="5">
    <source>
        <dbReference type="ARBA" id="ARBA00038039"/>
    </source>
</evidence>
<evidence type="ECO:0000256" key="4">
    <source>
        <dbReference type="ARBA" id="ARBA00023136"/>
    </source>
</evidence>
<comment type="catalytic activity">
    <reaction evidence="6">
        <text>L-histidine(out) + L-arginine(in) = L-histidine(in) + L-arginine(out)</text>
        <dbReference type="Rhea" id="RHEA:71063"/>
        <dbReference type="ChEBI" id="CHEBI:32682"/>
        <dbReference type="ChEBI" id="CHEBI:57595"/>
    </reaction>
</comment>
<dbReference type="GO" id="GO:0098852">
    <property type="term" value="C:lytic vacuole membrane"/>
    <property type="evidence" value="ECO:0007669"/>
    <property type="project" value="UniProtKB-ARBA"/>
</dbReference>
<protein>
    <submittedName>
        <fullName evidence="8">PQ loop repeat-domain-containing protein</fullName>
    </submittedName>
</protein>
<sequence>MYSPASFNDTLSSILGWVSIACWIVVYSPQIYENYSLKSGEGLSLIFVYVWLLGDITNMTGAILAGLLPTVIILGVYYTLCDIILLGQVYYYRWKATKFQASEGEETPLLTNVNNHTKTELTSTKGLVFRYVGAMLFVMVTGILAWWISSNIELEEKPVQHRSSTMAWAIQILGWTSAVCYLGSRIPQIRQLIIFVITVDKNEFFLVKNFTTQCEGLAPAMFFFSILGNATYSLSICVKSLEKEYLITNASWLAGSALTIFLDLIVG</sequence>
<dbReference type="FunFam" id="1.20.1280.290:FF:000009">
    <property type="entry name" value="PQ loop repeat family protein"/>
    <property type="match status" value="1"/>
</dbReference>
<keyword evidence="2 7" id="KW-0812">Transmembrane</keyword>
<comment type="caution">
    <text evidence="8">The sequence shown here is derived from an EMBL/GenBank/DDBJ whole genome shotgun (WGS) entry which is preliminary data.</text>
</comment>
<dbReference type="PANTHER" id="PTHR16201">
    <property type="entry name" value="SEVEN TRANSMEMBRANE PROTEIN 1-RELATED"/>
    <property type="match status" value="1"/>
</dbReference>
<feature type="transmembrane region" description="Helical" evidence="7">
    <location>
        <begin position="246"/>
        <end position="266"/>
    </location>
</feature>
<dbReference type="EMBL" id="JAOTPV010000005">
    <property type="protein sequence ID" value="KAJ4482124.1"/>
    <property type="molecule type" value="Genomic_DNA"/>
</dbReference>
<comment type="subcellular location">
    <subcellularLocation>
        <location evidence="1">Membrane</location>
        <topology evidence="1">Multi-pass membrane protein</topology>
    </subcellularLocation>
</comment>
<keyword evidence="9" id="KW-1185">Reference proteome</keyword>
<feature type="transmembrane region" description="Helical" evidence="7">
    <location>
        <begin position="14"/>
        <end position="32"/>
    </location>
</feature>
<organism evidence="8 9">
    <name type="scientific">Lentinula aciculospora</name>
    <dbReference type="NCBI Taxonomy" id="153920"/>
    <lineage>
        <taxon>Eukaryota</taxon>
        <taxon>Fungi</taxon>
        <taxon>Dikarya</taxon>
        <taxon>Basidiomycota</taxon>
        <taxon>Agaricomycotina</taxon>
        <taxon>Agaricomycetes</taxon>
        <taxon>Agaricomycetidae</taxon>
        <taxon>Agaricales</taxon>
        <taxon>Marasmiineae</taxon>
        <taxon>Omphalotaceae</taxon>
        <taxon>Lentinula</taxon>
    </lineage>
</organism>
<dbReference type="Pfam" id="PF04193">
    <property type="entry name" value="PQ-loop"/>
    <property type="match status" value="1"/>
</dbReference>
<feature type="transmembrane region" description="Helical" evidence="7">
    <location>
        <begin position="216"/>
        <end position="234"/>
    </location>
</feature>
<evidence type="ECO:0000256" key="2">
    <source>
        <dbReference type="ARBA" id="ARBA00022692"/>
    </source>
</evidence>
<dbReference type="AlphaFoldDB" id="A0A9W9DRE0"/>
<feature type="transmembrane region" description="Helical" evidence="7">
    <location>
        <begin position="71"/>
        <end position="92"/>
    </location>
</feature>
<evidence type="ECO:0000256" key="3">
    <source>
        <dbReference type="ARBA" id="ARBA00022989"/>
    </source>
</evidence>
<evidence type="ECO:0000256" key="7">
    <source>
        <dbReference type="SAM" id="Phobius"/>
    </source>
</evidence>
<name>A0A9W9DRE0_9AGAR</name>
<dbReference type="InterPro" id="IPR051415">
    <property type="entry name" value="LAAT-1"/>
</dbReference>
<feature type="transmembrane region" description="Helical" evidence="7">
    <location>
        <begin position="44"/>
        <end position="65"/>
    </location>
</feature>
<accession>A0A9W9DRE0</accession>
<dbReference type="Proteomes" id="UP001150266">
    <property type="component" value="Unassembled WGS sequence"/>
</dbReference>
<dbReference type="SMART" id="SM00679">
    <property type="entry name" value="CTNS"/>
    <property type="match status" value="1"/>
</dbReference>
<dbReference type="Gene3D" id="1.20.1280.290">
    <property type="match status" value="2"/>
</dbReference>
<dbReference type="OrthoDB" id="8048523at2759"/>
<evidence type="ECO:0000256" key="6">
    <source>
        <dbReference type="ARBA" id="ARBA00050768"/>
    </source>
</evidence>
<keyword evidence="4 7" id="KW-0472">Membrane</keyword>
<keyword evidence="3 7" id="KW-1133">Transmembrane helix</keyword>
<dbReference type="GO" id="GO:0034486">
    <property type="term" value="P:vacuolar transmembrane transport"/>
    <property type="evidence" value="ECO:0007669"/>
    <property type="project" value="UniProtKB-ARBA"/>
</dbReference>
<evidence type="ECO:0000256" key="1">
    <source>
        <dbReference type="ARBA" id="ARBA00004141"/>
    </source>
</evidence>
<gene>
    <name evidence="8" type="ORF">J3R30DRAFT_2126399</name>
</gene>
<feature type="transmembrane region" description="Helical" evidence="7">
    <location>
        <begin position="128"/>
        <end position="148"/>
    </location>
</feature>
<evidence type="ECO:0000313" key="8">
    <source>
        <dbReference type="EMBL" id="KAJ4482124.1"/>
    </source>
</evidence>
<comment type="similarity">
    <text evidence="5">Belongs to the laat-1 family.</text>
</comment>